<proteinExistence type="predicted"/>
<dbReference type="InterPro" id="IPR027417">
    <property type="entry name" value="P-loop_NTPase"/>
</dbReference>
<keyword evidence="3" id="KW-0547">Nucleotide-binding</keyword>
<evidence type="ECO:0000259" key="2">
    <source>
        <dbReference type="Pfam" id="PF13635"/>
    </source>
</evidence>
<dbReference type="PANTHER" id="PTHR43566">
    <property type="entry name" value="CONSERVED PROTEIN"/>
    <property type="match status" value="1"/>
</dbReference>
<dbReference type="RefSeq" id="WP_198443077.1">
    <property type="nucleotide sequence ID" value="NZ_CP064936.1"/>
</dbReference>
<evidence type="ECO:0000259" key="1">
    <source>
        <dbReference type="Pfam" id="PF13173"/>
    </source>
</evidence>
<gene>
    <name evidence="3" type="ORF">IWA51_02765</name>
</gene>
<dbReference type="PANTHER" id="PTHR43566:SF2">
    <property type="entry name" value="DUF4143 DOMAIN-CONTAINING PROTEIN"/>
    <property type="match status" value="1"/>
</dbReference>
<evidence type="ECO:0000313" key="3">
    <source>
        <dbReference type="EMBL" id="QQA01555.1"/>
    </source>
</evidence>
<dbReference type="InterPro" id="IPR025420">
    <property type="entry name" value="DUF4143"/>
</dbReference>
<dbReference type="Pfam" id="PF13635">
    <property type="entry name" value="DUF4143"/>
    <property type="match status" value="1"/>
</dbReference>
<feature type="domain" description="AAA" evidence="1">
    <location>
        <begin position="21"/>
        <end position="136"/>
    </location>
</feature>
<dbReference type="KEGG" id="tper:IWA51_02765"/>
<dbReference type="SUPFAM" id="SSF52540">
    <property type="entry name" value="P-loop containing nucleoside triphosphate hydrolases"/>
    <property type="match status" value="1"/>
</dbReference>
<keyword evidence="3" id="KW-0067">ATP-binding</keyword>
<evidence type="ECO:0000313" key="4">
    <source>
        <dbReference type="Proteomes" id="UP000595224"/>
    </source>
</evidence>
<name>A0A7T3V621_9SPIR</name>
<dbReference type="InterPro" id="IPR041682">
    <property type="entry name" value="AAA_14"/>
</dbReference>
<keyword evidence="4" id="KW-1185">Reference proteome</keyword>
<dbReference type="GO" id="GO:0005524">
    <property type="term" value="F:ATP binding"/>
    <property type="evidence" value="ECO:0007669"/>
    <property type="project" value="UniProtKB-KW"/>
</dbReference>
<organism evidence="3 4">
    <name type="scientific">Treponema peruense</name>
    <dbReference type="NCBI Taxonomy" id="2787628"/>
    <lineage>
        <taxon>Bacteria</taxon>
        <taxon>Pseudomonadati</taxon>
        <taxon>Spirochaetota</taxon>
        <taxon>Spirochaetia</taxon>
        <taxon>Spirochaetales</taxon>
        <taxon>Treponemataceae</taxon>
        <taxon>Treponema</taxon>
    </lineage>
</organism>
<sequence length="424" mass="48009">MKKYRKRIYDTLLDYRLEETGAVVIEGPKWCGKTTTAEQKAKSILYMNDPDSIQQNLELAKIQSKLLLQGENPRLIDEWQLAPNLWDSIRFEVDHRKKEGQFILTGSAIPNDSDKKRHTGTGRFSWIMMRPMSLWESEDSNGQVSLTELFEGKTDISGINNKKLEDIAFFVCRGGWPASIDKKERASLHLAFDYYDAVVKEDISRVDNVERDSERAKLLMRSYARNQGTQASIASITQDISANDDSNLSENTTLSYIKALKKIFVIEDMSAWNPNLRSKSAIRTSDTRYFVDPSIAVASLGLGPKDLIQDLNTFGLLFETMCIRDLRVYADSLEGTVYHFRDKTGLECDAVIHLRNGSYGLIEIKLGGEHLISEGIKTLKSLSQKIDTTKMKEPSFLMVLTAVGDYAYKREDGILVVPICCLKN</sequence>
<dbReference type="Pfam" id="PF13173">
    <property type="entry name" value="AAA_14"/>
    <property type="match status" value="1"/>
</dbReference>
<dbReference type="AlphaFoldDB" id="A0A7T3V621"/>
<dbReference type="Proteomes" id="UP000595224">
    <property type="component" value="Chromosome"/>
</dbReference>
<dbReference type="EMBL" id="CP064936">
    <property type="protein sequence ID" value="QQA01555.1"/>
    <property type="molecule type" value="Genomic_DNA"/>
</dbReference>
<feature type="domain" description="DUF4143" evidence="2">
    <location>
        <begin position="201"/>
        <end position="366"/>
    </location>
</feature>
<accession>A0A7T3V621</accession>
<reference evidence="3 4" key="1">
    <citation type="submission" date="2020-11" db="EMBL/GenBank/DDBJ databases">
        <title>Treponema Peruensis nv. sp., first commensal Treponema isolated from human feces.</title>
        <authorList>
            <person name="Belkhou C."/>
            <person name="Raes J."/>
        </authorList>
    </citation>
    <scope>NUCLEOTIDE SEQUENCE [LARGE SCALE GENOMIC DNA]</scope>
    <source>
        <strain evidence="3 4">RCC2812</strain>
    </source>
</reference>
<protein>
    <submittedName>
        <fullName evidence="3">ATP-binding protein</fullName>
    </submittedName>
</protein>